<dbReference type="WBParaSite" id="ECPE_0001134601-mRNA-1">
    <property type="protein sequence ID" value="ECPE_0001134601-mRNA-1"/>
    <property type="gene ID" value="ECPE_0001134601"/>
</dbReference>
<dbReference type="OrthoDB" id="8194935at2759"/>
<name>A0A183AWH6_9TREM</name>
<feature type="compositionally biased region" description="Basic and acidic residues" evidence="1">
    <location>
        <begin position="10"/>
        <end position="22"/>
    </location>
</feature>
<organism evidence="5">
    <name type="scientific">Echinostoma caproni</name>
    <dbReference type="NCBI Taxonomy" id="27848"/>
    <lineage>
        <taxon>Eukaryota</taxon>
        <taxon>Metazoa</taxon>
        <taxon>Spiralia</taxon>
        <taxon>Lophotrochozoa</taxon>
        <taxon>Platyhelminthes</taxon>
        <taxon>Trematoda</taxon>
        <taxon>Digenea</taxon>
        <taxon>Plagiorchiida</taxon>
        <taxon>Echinostomata</taxon>
        <taxon>Echinostomatoidea</taxon>
        <taxon>Echinostomatidae</taxon>
        <taxon>Echinostoma</taxon>
    </lineage>
</organism>
<dbReference type="Pfam" id="PF18701">
    <property type="entry name" value="DUF5641"/>
    <property type="match status" value="1"/>
</dbReference>
<evidence type="ECO:0000256" key="1">
    <source>
        <dbReference type="SAM" id="MobiDB-lite"/>
    </source>
</evidence>
<evidence type="ECO:0000313" key="5">
    <source>
        <dbReference type="WBParaSite" id="ECPE_0001134601-mRNA-1"/>
    </source>
</evidence>
<feature type="region of interest" description="Disordered" evidence="1">
    <location>
        <begin position="1"/>
        <end position="28"/>
    </location>
</feature>
<dbReference type="EMBL" id="UZAN01050590">
    <property type="protein sequence ID" value="VDP88325.1"/>
    <property type="molecule type" value="Genomic_DNA"/>
</dbReference>
<feature type="domain" description="DUF5641" evidence="2">
    <location>
        <begin position="27"/>
        <end position="82"/>
    </location>
</feature>
<gene>
    <name evidence="3" type="ORF">ECPE_LOCUS11311</name>
</gene>
<dbReference type="Proteomes" id="UP000272942">
    <property type="component" value="Unassembled WGS sequence"/>
</dbReference>
<dbReference type="AlphaFoldDB" id="A0A183AWH6"/>
<reference evidence="5" key="1">
    <citation type="submission" date="2016-06" db="UniProtKB">
        <authorList>
            <consortium name="WormBaseParasite"/>
        </authorList>
    </citation>
    <scope>IDENTIFICATION</scope>
</reference>
<reference evidence="3 4" key="2">
    <citation type="submission" date="2018-11" db="EMBL/GenBank/DDBJ databases">
        <authorList>
            <consortium name="Pathogen Informatics"/>
        </authorList>
    </citation>
    <scope>NUCLEOTIDE SEQUENCE [LARGE SCALE GENOMIC DNA]</scope>
    <source>
        <strain evidence="3 4">Egypt</strain>
    </source>
</reference>
<accession>A0A183AWH6</accession>
<keyword evidence="4" id="KW-1185">Reference proteome</keyword>
<sequence length="87" mass="9835">MPVTRRMNMTKKDVDDEQREAGHNTGESRNIALIASETTTRGKWPMGIIDDVETDGDELVRTTVVHTVGVKIRRDVRRRCLLEGTKA</sequence>
<evidence type="ECO:0000313" key="4">
    <source>
        <dbReference type="Proteomes" id="UP000272942"/>
    </source>
</evidence>
<evidence type="ECO:0000259" key="2">
    <source>
        <dbReference type="Pfam" id="PF18701"/>
    </source>
</evidence>
<protein>
    <submittedName>
        <fullName evidence="5">DUF5641 domain-containing protein</fullName>
    </submittedName>
</protein>
<proteinExistence type="predicted"/>
<evidence type="ECO:0000313" key="3">
    <source>
        <dbReference type="EMBL" id="VDP88325.1"/>
    </source>
</evidence>
<dbReference type="InterPro" id="IPR040676">
    <property type="entry name" value="DUF5641"/>
</dbReference>